<feature type="region of interest" description="Disordered" evidence="1">
    <location>
        <begin position="62"/>
        <end position="81"/>
    </location>
</feature>
<feature type="compositionally biased region" description="Polar residues" evidence="1">
    <location>
        <begin position="1"/>
        <end position="20"/>
    </location>
</feature>
<dbReference type="AlphaFoldDB" id="A0A4Z1KU71"/>
<accession>A0A4Z1KU71</accession>
<evidence type="ECO:0000313" key="2">
    <source>
        <dbReference type="EMBL" id="TGO88059.1"/>
    </source>
</evidence>
<name>A0A4Z1KU71_9HELO</name>
<feature type="compositionally biased region" description="Basic and acidic residues" evidence="1">
    <location>
        <begin position="62"/>
        <end position="71"/>
    </location>
</feature>
<evidence type="ECO:0000313" key="3">
    <source>
        <dbReference type="Proteomes" id="UP000297280"/>
    </source>
</evidence>
<keyword evidence="3" id="KW-1185">Reference proteome</keyword>
<reference evidence="2 3" key="1">
    <citation type="submission" date="2017-12" db="EMBL/GenBank/DDBJ databases">
        <title>Comparative genomics of Botrytis spp.</title>
        <authorList>
            <person name="Valero-Jimenez C.A."/>
            <person name="Tapia P."/>
            <person name="Veloso J."/>
            <person name="Silva-Moreno E."/>
            <person name="Staats M."/>
            <person name="Valdes J.H."/>
            <person name="Van Kan J.A.L."/>
        </authorList>
    </citation>
    <scope>NUCLEOTIDE SEQUENCE [LARGE SCALE GENOMIC DNA]</scope>
    <source>
        <strain evidence="2 3">MUCL3349</strain>
    </source>
</reference>
<organism evidence="2 3">
    <name type="scientific">Botrytis porri</name>
    <dbReference type="NCBI Taxonomy" id="87229"/>
    <lineage>
        <taxon>Eukaryota</taxon>
        <taxon>Fungi</taxon>
        <taxon>Dikarya</taxon>
        <taxon>Ascomycota</taxon>
        <taxon>Pezizomycotina</taxon>
        <taxon>Leotiomycetes</taxon>
        <taxon>Helotiales</taxon>
        <taxon>Sclerotiniaceae</taxon>
        <taxon>Botrytis</taxon>
    </lineage>
</organism>
<proteinExistence type="predicted"/>
<dbReference type="Proteomes" id="UP000297280">
    <property type="component" value="Unassembled WGS sequence"/>
</dbReference>
<protein>
    <submittedName>
        <fullName evidence="2">Uncharacterized protein</fullName>
    </submittedName>
</protein>
<sequence>MAQNIETEASRNRNLLLTNEQEPRNLGLMDSKQITSPRTIMDRRGEKYKLSSEQDLVSRLMEDSNGGDKTKKMGSHPYGPDLRPLAMSKTKDDLLKHLNLDFETYALMAVRFIFFLYDLITTLLKETDIVYQWLVAEKQHLKKNCKGKPPYDWCDILEQSKDHAIELIAQNATDQTAYYWSLARPTLDCPQLDCTMVPLPQVSAPR</sequence>
<feature type="region of interest" description="Disordered" evidence="1">
    <location>
        <begin position="1"/>
        <end position="35"/>
    </location>
</feature>
<dbReference type="EMBL" id="PQXO01000186">
    <property type="protein sequence ID" value="TGO88059.1"/>
    <property type="molecule type" value="Genomic_DNA"/>
</dbReference>
<gene>
    <name evidence="2" type="ORF">BPOR_0186g00010</name>
</gene>
<comment type="caution">
    <text evidence="2">The sequence shown here is derived from an EMBL/GenBank/DDBJ whole genome shotgun (WGS) entry which is preliminary data.</text>
</comment>
<evidence type="ECO:0000256" key="1">
    <source>
        <dbReference type="SAM" id="MobiDB-lite"/>
    </source>
</evidence>